<dbReference type="NCBIfam" id="NF006537">
    <property type="entry name" value="PRK09027.1"/>
    <property type="match status" value="1"/>
</dbReference>
<feature type="domain" description="CMP/dCMP-type deaminase" evidence="10">
    <location>
        <begin position="192"/>
        <end position="310"/>
    </location>
</feature>
<evidence type="ECO:0000313" key="11">
    <source>
        <dbReference type="EMBL" id="MQM19968.1"/>
    </source>
</evidence>
<keyword evidence="12" id="KW-1185">Reference proteome</keyword>
<dbReference type="Proteomes" id="UP000652761">
    <property type="component" value="Unassembled WGS sequence"/>
</dbReference>
<evidence type="ECO:0000256" key="2">
    <source>
        <dbReference type="ARBA" id="ARBA00011738"/>
    </source>
</evidence>
<reference evidence="11" key="1">
    <citation type="submission" date="2017-07" db="EMBL/GenBank/DDBJ databases">
        <title>Taro Niue Genome Assembly and Annotation.</title>
        <authorList>
            <person name="Atibalentja N."/>
            <person name="Keating K."/>
            <person name="Fields C.J."/>
        </authorList>
    </citation>
    <scope>NUCLEOTIDE SEQUENCE</scope>
    <source>
        <strain evidence="11">Niue_2</strain>
        <tissue evidence="11">Leaf</tissue>
    </source>
</reference>
<dbReference type="FunFam" id="3.40.140.10:FF:000041">
    <property type="entry name" value="Cytidine deaminase"/>
    <property type="match status" value="1"/>
</dbReference>
<keyword evidence="4 9" id="KW-0479">Metal-binding</keyword>
<dbReference type="OrthoDB" id="414540at2759"/>
<feature type="binding site" evidence="9">
    <location>
        <position position="83"/>
    </location>
    <ligand>
        <name>Zn(2+)</name>
        <dbReference type="ChEBI" id="CHEBI:29105"/>
        <note>catalytic</note>
    </ligand>
</feature>
<dbReference type="EMBL" id="NMUH01009356">
    <property type="protein sequence ID" value="MQM19968.1"/>
    <property type="molecule type" value="Genomic_DNA"/>
</dbReference>
<dbReference type="GO" id="GO:0004126">
    <property type="term" value="F:cytidine deaminase activity"/>
    <property type="evidence" value="ECO:0007669"/>
    <property type="project" value="UniProtKB-EC"/>
</dbReference>
<protein>
    <recommendedName>
        <fullName evidence="3">cytidine deaminase</fullName>
        <ecNumber evidence="3">3.5.4.5</ecNumber>
    </recommendedName>
</protein>
<dbReference type="Pfam" id="PF00383">
    <property type="entry name" value="dCMP_cyt_deam_1"/>
    <property type="match status" value="1"/>
</dbReference>
<dbReference type="GO" id="GO:0055086">
    <property type="term" value="P:nucleobase-containing small molecule metabolic process"/>
    <property type="evidence" value="ECO:0007669"/>
    <property type="project" value="UniProtKB-ARBA"/>
</dbReference>
<evidence type="ECO:0000256" key="1">
    <source>
        <dbReference type="ARBA" id="ARBA00006576"/>
    </source>
</evidence>
<dbReference type="InterPro" id="IPR013171">
    <property type="entry name" value="Cyd/dCyd_deaminase_Zn-bd"/>
</dbReference>
<evidence type="ECO:0000259" key="10">
    <source>
        <dbReference type="PROSITE" id="PS51747"/>
    </source>
</evidence>
<organism evidence="11 12">
    <name type="scientific">Colocasia esculenta</name>
    <name type="common">Wild taro</name>
    <name type="synonym">Arum esculentum</name>
    <dbReference type="NCBI Taxonomy" id="4460"/>
    <lineage>
        <taxon>Eukaryota</taxon>
        <taxon>Viridiplantae</taxon>
        <taxon>Streptophyta</taxon>
        <taxon>Embryophyta</taxon>
        <taxon>Tracheophyta</taxon>
        <taxon>Spermatophyta</taxon>
        <taxon>Magnoliopsida</taxon>
        <taxon>Liliopsida</taxon>
        <taxon>Araceae</taxon>
        <taxon>Aroideae</taxon>
        <taxon>Colocasieae</taxon>
        <taxon>Colocasia</taxon>
    </lineage>
</organism>
<dbReference type="PANTHER" id="PTHR11644">
    <property type="entry name" value="CYTIDINE DEAMINASE"/>
    <property type="match status" value="1"/>
</dbReference>
<accession>A0A843XJQ2</accession>
<dbReference type="AlphaFoldDB" id="A0A843XJQ2"/>
<dbReference type="InterPro" id="IPR050202">
    <property type="entry name" value="Cyt/Deoxycyt_deaminase"/>
</dbReference>
<keyword evidence="5" id="KW-0378">Hydrolase</keyword>
<evidence type="ECO:0000256" key="9">
    <source>
        <dbReference type="PIRSR" id="PIRSR006334-3"/>
    </source>
</evidence>
<proteinExistence type="inferred from homology"/>
<evidence type="ECO:0000313" key="12">
    <source>
        <dbReference type="Proteomes" id="UP000652761"/>
    </source>
</evidence>
<dbReference type="Pfam" id="PF08211">
    <property type="entry name" value="dCMP_cyt_deam_2"/>
    <property type="match status" value="1"/>
</dbReference>
<comment type="cofactor">
    <cofactor evidence="9">
        <name>Zn(2+)</name>
        <dbReference type="ChEBI" id="CHEBI:29105"/>
    </cofactor>
    <text evidence="9">Binds 1 zinc ion.</text>
</comment>
<dbReference type="SUPFAM" id="SSF53927">
    <property type="entry name" value="Cytidine deaminase-like"/>
    <property type="match status" value="2"/>
</dbReference>
<gene>
    <name evidence="11" type="ORF">Taro_052978</name>
</gene>
<feature type="domain" description="CMP/dCMP-type deaminase" evidence="10">
    <location>
        <begin position="29"/>
        <end position="153"/>
    </location>
</feature>
<dbReference type="PIRSF" id="PIRSF006334">
    <property type="entry name" value="Cdd_plus_pseudo"/>
    <property type="match status" value="1"/>
</dbReference>
<dbReference type="NCBIfam" id="TIGR01355">
    <property type="entry name" value="cyt_deam_dimer"/>
    <property type="match status" value="1"/>
</dbReference>
<dbReference type="CDD" id="cd01283">
    <property type="entry name" value="cytidine_deaminase"/>
    <property type="match status" value="2"/>
</dbReference>
<name>A0A843XJQ2_COLES</name>
<keyword evidence="6 9" id="KW-0862">Zinc</keyword>
<dbReference type="Gene3D" id="3.40.140.10">
    <property type="entry name" value="Cytidine Deaminase, domain 2"/>
    <property type="match status" value="2"/>
</dbReference>
<evidence type="ECO:0000256" key="3">
    <source>
        <dbReference type="ARBA" id="ARBA00012783"/>
    </source>
</evidence>
<dbReference type="GO" id="GO:0005829">
    <property type="term" value="C:cytosol"/>
    <property type="evidence" value="ECO:0007669"/>
    <property type="project" value="TreeGrafter"/>
</dbReference>
<comment type="caution">
    <text evidence="11">The sequence shown here is derived from an EMBL/GenBank/DDBJ whole genome shotgun (WGS) entry which is preliminary data.</text>
</comment>
<dbReference type="GO" id="GO:0008270">
    <property type="term" value="F:zinc ion binding"/>
    <property type="evidence" value="ECO:0007669"/>
    <property type="project" value="InterPro"/>
</dbReference>
<evidence type="ECO:0000256" key="8">
    <source>
        <dbReference type="PIRSR" id="PIRSR006334-2"/>
    </source>
</evidence>
<sequence length="310" mass="31285">MATGTAPKAAPFVIGAADAASMAKKAGLASPDLLPTLVPTAMALARPPISNFRVGAVGLGSSGRIYFGANLEFPGTPLNQSVHAEQFLLANAAAHGESRITHVAVSSLPCGHCRQFFQEVRGAPEIQILVTADGPGAAFRPLGELLPHPFGPRDLLTEDAPLLLERHDNHLVLEEGEDGGGGGGAACNGAGEFEERLIAAALEGARRAHAPYSGCPSGFAVGDEDGNVYGGSYAESAAYNPSFAPMQAALASCVAAGGSYGKIVAAALVEKGGAAVSHEGVARLLMAAVAPACRVSVHHCRAGSSSSSSL</sequence>
<dbReference type="PROSITE" id="PS51747">
    <property type="entry name" value="CYT_DCMP_DEAMINASES_2"/>
    <property type="match status" value="2"/>
</dbReference>
<dbReference type="PANTHER" id="PTHR11644:SF2">
    <property type="entry name" value="CYTIDINE DEAMINASE"/>
    <property type="match status" value="1"/>
</dbReference>
<evidence type="ECO:0000256" key="6">
    <source>
        <dbReference type="ARBA" id="ARBA00022833"/>
    </source>
</evidence>
<dbReference type="InterPro" id="IPR002125">
    <property type="entry name" value="CMP_dCMP_dom"/>
</dbReference>
<feature type="binding site" evidence="8">
    <location>
        <begin position="70"/>
        <end position="72"/>
    </location>
    <ligand>
        <name>substrate</name>
    </ligand>
</feature>
<evidence type="ECO:0000256" key="7">
    <source>
        <dbReference type="PIRSR" id="PIRSR006334-1"/>
    </source>
</evidence>
<feature type="binding site" evidence="9">
    <location>
        <position position="110"/>
    </location>
    <ligand>
        <name>Zn(2+)</name>
        <dbReference type="ChEBI" id="CHEBI:29105"/>
        <note>catalytic</note>
    </ligand>
</feature>
<comment type="similarity">
    <text evidence="1">Belongs to the cytidine and deoxycytidylate deaminase family.</text>
</comment>
<feature type="active site" description="Proton donor" evidence="7">
    <location>
        <position position="85"/>
    </location>
</feature>
<feature type="binding site" evidence="9">
    <location>
        <position position="113"/>
    </location>
    <ligand>
        <name>Zn(2+)</name>
        <dbReference type="ChEBI" id="CHEBI:29105"/>
        <note>catalytic</note>
    </ligand>
</feature>
<dbReference type="EC" id="3.5.4.5" evidence="3"/>
<evidence type="ECO:0000256" key="4">
    <source>
        <dbReference type="ARBA" id="ARBA00022723"/>
    </source>
</evidence>
<evidence type="ECO:0000256" key="5">
    <source>
        <dbReference type="ARBA" id="ARBA00022801"/>
    </source>
</evidence>
<dbReference type="InterPro" id="IPR016193">
    <property type="entry name" value="Cytidine_deaminase-like"/>
</dbReference>
<dbReference type="GO" id="GO:0072527">
    <property type="term" value="P:pyrimidine-containing compound metabolic process"/>
    <property type="evidence" value="ECO:0007669"/>
    <property type="project" value="UniProtKB-ARBA"/>
</dbReference>
<dbReference type="InterPro" id="IPR006263">
    <property type="entry name" value="Cyt_deam_dimer"/>
</dbReference>
<comment type="subunit">
    <text evidence="2">Homodimer.</text>
</comment>